<keyword evidence="8" id="KW-0539">Nucleus</keyword>
<evidence type="ECO:0000313" key="14">
    <source>
        <dbReference type="Proteomes" id="UP000250572"/>
    </source>
</evidence>
<organism evidence="13 14">
    <name type="scientific">Gambusia affinis</name>
    <name type="common">Western mosquitofish</name>
    <name type="synonym">Heterandria affinis</name>
    <dbReference type="NCBI Taxonomy" id="33528"/>
    <lineage>
        <taxon>Eukaryota</taxon>
        <taxon>Metazoa</taxon>
        <taxon>Chordata</taxon>
        <taxon>Craniata</taxon>
        <taxon>Vertebrata</taxon>
        <taxon>Euteleostomi</taxon>
        <taxon>Actinopterygii</taxon>
        <taxon>Neopterygii</taxon>
        <taxon>Teleostei</taxon>
        <taxon>Neoteleostei</taxon>
        <taxon>Acanthomorphata</taxon>
        <taxon>Ovalentaria</taxon>
        <taxon>Atherinomorphae</taxon>
        <taxon>Cyprinodontiformes</taxon>
        <taxon>Poeciliidae</taxon>
        <taxon>Poeciliinae</taxon>
        <taxon>Gambusia</taxon>
    </lineage>
</organism>
<dbReference type="SUPFAM" id="SSF144232">
    <property type="entry name" value="HIT/MYND zinc finger-like"/>
    <property type="match status" value="1"/>
</dbReference>
<dbReference type="PROSITE" id="PS50865">
    <property type="entry name" value="ZF_MYND_2"/>
    <property type="match status" value="1"/>
</dbReference>
<keyword evidence="2" id="KW-0479">Metal-binding</keyword>
<keyword evidence="5" id="KW-0805">Transcription regulation</keyword>
<dbReference type="PANTHER" id="PTHR10237:SF1">
    <property type="entry name" value="DEFORMED EPIDERMAL AUTOREGULATORY FACTOR 1 HOMOLOG"/>
    <property type="match status" value="1"/>
</dbReference>
<keyword evidence="4" id="KW-0862">Zinc</keyword>
<feature type="domain" description="SAND" evidence="11">
    <location>
        <begin position="268"/>
        <end position="348"/>
    </location>
</feature>
<evidence type="ECO:0000256" key="5">
    <source>
        <dbReference type="ARBA" id="ARBA00023015"/>
    </source>
</evidence>
<dbReference type="Gene3D" id="3.10.390.10">
    <property type="entry name" value="SAND domain-like"/>
    <property type="match status" value="1"/>
</dbReference>
<evidence type="ECO:0000256" key="3">
    <source>
        <dbReference type="ARBA" id="ARBA00022771"/>
    </source>
</evidence>
<evidence type="ECO:0000256" key="8">
    <source>
        <dbReference type="ARBA" id="ARBA00023242"/>
    </source>
</evidence>
<dbReference type="InterPro" id="IPR002893">
    <property type="entry name" value="Znf_MYND"/>
</dbReference>
<dbReference type="Gene3D" id="6.10.140.2220">
    <property type="match status" value="1"/>
</dbReference>
<dbReference type="InterPro" id="IPR000770">
    <property type="entry name" value="SAND_dom"/>
</dbReference>
<evidence type="ECO:0000256" key="7">
    <source>
        <dbReference type="ARBA" id="ARBA00023163"/>
    </source>
</evidence>
<dbReference type="Pfam" id="PF01342">
    <property type="entry name" value="SAND"/>
    <property type="match status" value="1"/>
</dbReference>
<evidence type="ECO:0000256" key="10">
    <source>
        <dbReference type="SAM" id="MobiDB-lite"/>
    </source>
</evidence>
<dbReference type="FunFam" id="3.10.390.10:FF:000004">
    <property type="entry name" value="Deformed epidermal autoregulatory factor 1"/>
    <property type="match status" value="1"/>
</dbReference>
<evidence type="ECO:0000256" key="9">
    <source>
        <dbReference type="PROSITE-ProRule" id="PRU00134"/>
    </source>
</evidence>
<proteinExistence type="predicted"/>
<dbReference type="PROSITE" id="PS50864">
    <property type="entry name" value="SAND"/>
    <property type="match status" value="1"/>
</dbReference>
<dbReference type="GO" id="GO:0005634">
    <property type="term" value="C:nucleus"/>
    <property type="evidence" value="ECO:0007669"/>
    <property type="project" value="TreeGrafter"/>
</dbReference>
<dbReference type="PANTHER" id="PTHR10237">
    <property type="entry name" value="DEFORMED EPIDERMAL AUTOREGULATORY FACTOR 1 HOMOLOG SUPPRESSIN"/>
    <property type="match status" value="1"/>
</dbReference>
<dbReference type="InterPro" id="IPR010919">
    <property type="entry name" value="SAND-like_dom_sf"/>
</dbReference>
<evidence type="ECO:0000259" key="11">
    <source>
        <dbReference type="PROSITE" id="PS50864"/>
    </source>
</evidence>
<dbReference type="GO" id="GO:0000981">
    <property type="term" value="F:DNA-binding transcription factor activity, RNA polymerase II-specific"/>
    <property type="evidence" value="ECO:0007669"/>
    <property type="project" value="TreeGrafter"/>
</dbReference>
<keyword evidence="3 9" id="KW-0863">Zinc-finger</keyword>
<keyword evidence="14" id="KW-1185">Reference proteome</keyword>
<evidence type="ECO:0008006" key="15">
    <source>
        <dbReference type="Google" id="ProtNLM"/>
    </source>
</evidence>
<dbReference type="EMBL" id="NHOQ01000407">
    <property type="protein sequence ID" value="PWA30382.1"/>
    <property type="molecule type" value="Genomic_DNA"/>
</dbReference>
<feature type="region of interest" description="Disordered" evidence="10">
    <location>
        <begin position="141"/>
        <end position="162"/>
    </location>
</feature>
<evidence type="ECO:0000256" key="4">
    <source>
        <dbReference type="ARBA" id="ARBA00022833"/>
    </source>
</evidence>
<evidence type="ECO:0000313" key="13">
    <source>
        <dbReference type="EMBL" id="PWA30382.1"/>
    </source>
</evidence>
<feature type="non-terminal residue" evidence="13">
    <location>
        <position position="1"/>
    </location>
</feature>
<name>A0A315WG55_GAMAF</name>
<evidence type="ECO:0000256" key="2">
    <source>
        <dbReference type="ARBA" id="ARBA00022723"/>
    </source>
</evidence>
<keyword evidence="1" id="KW-0597">Phosphoprotein</keyword>
<keyword evidence="7" id="KW-0804">Transcription</keyword>
<keyword evidence="6" id="KW-0238">DNA-binding</keyword>
<dbReference type="Pfam" id="PF01753">
    <property type="entry name" value="zf-MYND"/>
    <property type="match status" value="1"/>
</dbReference>
<evidence type="ECO:0000256" key="1">
    <source>
        <dbReference type="ARBA" id="ARBA00022553"/>
    </source>
</evidence>
<gene>
    <name evidence="13" type="ORF">CCH79_00017658</name>
</gene>
<evidence type="ECO:0000259" key="12">
    <source>
        <dbReference type="PROSITE" id="PS50865"/>
    </source>
</evidence>
<dbReference type="STRING" id="33528.ENSGAFP00000004173"/>
<dbReference type="Proteomes" id="UP000250572">
    <property type="component" value="Unassembled WGS sequence"/>
</dbReference>
<dbReference type="InterPro" id="IPR024119">
    <property type="entry name" value="TF_DEAF-1"/>
</dbReference>
<sequence>CDLGAFNCKLLCQSRADRHNQRSIAENRRKKRAHKTEQSWLNDYLWKALPNLIRQSVASESSREAVAAPAAPPAERDAQWLLFVTHKPHIPLHPIPTQRSKLMSGSGNLGSFFFVPRPLGPIRFLSFRGRMDEAASATKALGLDEPPIGGSVEGVGSDTESEAEVAPMSVIAEPRNIDMRAEHLPNSDEAEAAFAEVAAVTVADSGRTTLQLGEGLSTQKATLIVVHTDGSIVEATGLKSATTITSGPQTPPTPLTPLQDKDSCSKYNWDPSVYNNELPVRCRNTSGVLYKNRLGSGGKGRCIKHNQQWFAPTEFEALAGRASSKDWKRSIRYAGRPLLCLIQEHILNPHAASCTCAACCDDLTHSPKDGDSVTPENITMRYKKKKRLGSLSLSLVFTFRTDLLFFCAVTKNYCTIGQSCYLLSLTVTVSPSGQFATSSTLTFDRTPTSDAASATIISDGSAQSDMFTSTTVLTALPALAVAPQPIQAKVAVASAASSPSATLVAGLEVAPVGDACSAANEGEKNTWIYLEELANTLMSNVQQLKALIEQAKNGAGEPAGVKGQGGRKEIQWLWIHIRHRIAFRKAWIMKPERVCFGVQCGLGQPFQNQISFQQPDDSEAKRSSDITEIIINVRQTSFRNFSDAHSAVPSEMCVNCGRMAMSECTGCHKVNYCSTFCQRKDWKDHQHLCCQSSGGVAVPEEEPITAIDMDKKLLPSLNRNLIEAYAVVTGPGKNKETADILKDGSYVVFLPSSKIRGKRKRPLASMWEAVVTVSPNRQYLG</sequence>
<dbReference type="AlphaFoldDB" id="A0A315WG55"/>
<dbReference type="SUPFAM" id="SSF63763">
    <property type="entry name" value="SAND domain-like"/>
    <property type="match status" value="1"/>
</dbReference>
<dbReference type="GO" id="GO:0003677">
    <property type="term" value="F:DNA binding"/>
    <property type="evidence" value="ECO:0007669"/>
    <property type="project" value="UniProtKB-KW"/>
</dbReference>
<dbReference type="GO" id="GO:0008270">
    <property type="term" value="F:zinc ion binding"/>
    <property type="evidence" value="ECO:0007669"/>
    <property type="project" value="UniProtKB-KW"/>
</dbReference>
<evidence type="ECO:0000256" key="6">
    <source>
        <dbReference type="ARBA" id="ARBA00023125"/>
    </source>
</evidence>
<comment type="caution">
    <text evidence="13">The sequence shown here is derived from an EMBL/GenBank/DDBJ whole genome shotgun (WGS) entry which is preliminary data.</text>
</comment>
<feature type="non-terminal residue" evidence="13">
    <location>
        <position position="781"/>
    </location>
</feature>
<protein>
    <recommendedName>
        <fullName evidence="15">DEAF1 transcription factor</fullName>
    </recommendedName>
</protein>
<dbReference type="SMART" id="SM00258">
    <property type="entry name" value="SAND"/>
    <property type="match status" value="1"/>
</dbReference>
<reference evidence="13 14" key="1">
    <citation type="journal article" date="2018" name="G3 (Bethesda)">
        <title>A High-Quality Reference Genome for the Invasive Mosquitofish Gambusia affinis Using a Chicago Library.</title>
        <authorList>
            <person name="Hoffberg S.L."/>
            <person name="Troendle N.J."/>
            <person name="Glenn T.C."/>
            <person name="Mahmud O."/>
            <person name="Louha S."/>
            <person name="Chalopin D."/>
            <person name="Bennetzen J.L."/>
            <person name="Mauricio R."/>
        </authorList>
    </citation>
    <scope>NUCLEOTIDE SEQUENCE [LARGE SCALE GENOMIC DNA]</scope>
    <source>
        <strain evidence="13">NE01/NJP1002.9</strain>
        <tissue evidence="13">Muscle</tissue>
    </source>
</reference>
<feature type="domain" description="MYND-type" evidence="12">
    <location>
        <begin position="653"/>
        <end position="689"/>
    </location>
</feature>
<accession>A0A315WG55</accession>